<dbReference type="AlphaFoldDB" id="A0A382UJ62"/>
<dbReference type="EMBL" id="UINC01144656">
    <property type="protein sequence ID" value="SVD34306.1"/>
    <property type="molecule type" value="Genomic_DNA"/>
</dbReference>
<name>A0A382UJ62_9ZZZZ</name>
<reference evidence="1" key="1">
    <citation type="submission" date="2018-05" db="EMBL/GenBank/DDBJ databases">
        <authorList>
            <person name="Lanie J.A."/>
            <person name="Ng W.-L."/>
            <person name="Kazmierczak K.M."/>
            <person name="Andrzejewski T.M."/>
            <person name="Davidsen T.M."/>
            <person name="Wayne K.J."/>
            <person name="Tettelin H."/>
            <person name="Glass J.I."/>
            <person name="Rusch D."/>
            <person name="Podicherti R."/>
            <person name="Tsui H.-C.T."/>
            <person name="Winkler M.E."/>
        </authorList>
    </citation>
    <scope>NUCLEOTIDE SEQUENCE</scope>
</reference>
<accession>A0A382UJ62</accession>
<gene>
    <name evidence="1" type="ORF">METZ01_LOCUS387160</name>
</gene>
<protein>
    <submittedName>
        <fullName evidence="1">Uncharacterized protein</fullName>
    </submittedName>
</protein>
<sequence>MAAGAALGTLGRTANTGEGISKERAHLHFEIGMQVNTKFSQWFHSWYKDGNNFHRDWNGMNLLGLDAAEILKRANPGPFKILKHLKSERALCRLIIFREVFDWLERFPQLVVDGDLESKEAIQAWEVDLNFSGIPVRMIPVRNKVRSGGAKYRILKVDDKILKKHPCSGLVFRKGQQWVFTAKGQRAMDLLLYR</sequence>
<proteinExistence type="predicted"/>
<organism evidence="1">
    <name type="scientific">marine metagenome</name>
    <dbReference type="NCBI Taxonomy" id="408172"/>
    <lineage>
        <taxon>unclassified sequences</taxon>
        <taxon>metagenomes</taxon>
        <taxon>ecological metagenomes</taxon>
    </lineage>
</organism>
<evidence type="ECO:0000313" key="1">
    <source>
        <dbReference type="EMBL" id="SVD34306.1"/>
    </source>
</evidence>